<accession>A0A7I8K233</accession>
<dbReference type="OrthoDB" id="550558at2759"/>
<dbReference type="Pfam" id="PF00149">
    <property type="entry name" value="Metallophos"/>
    <property type="match status" value="1"/>
</dbReference>
<sequence>MVVGLATPSGRFSRRPGGGGDATAREGARRYSTCRRKGWVVGRQQALPARRLSLCRAEGFATRVYVLSDLHTDYEENMAWVNCLSTEYYANTVLLVAGDVAETYKNFVTTMKMLKDRFRSVFFVPGNHDLWCRREGGSFLHSLEKLNALLDVCRDLGVETGPGIVDGVGIVPLYSWYHESFDKEKDISGFRIPSLDTVCKDFHACKWPHELSPRDTSLAQYFDSMNDNNCNSVQEIQEKSLPIITFSHYVPRQELCPEKRMLFYPNLPKIIGSDLLETRLRSIHGVRGKPSSCHVFGHTHFCWDAEVDGIRYVQAPLSYPRERRRRMNGGTDWLPFCIYHGGLTDRLTPCWWSDYYSSNKRDPDNVDLAPWVAKFYKQQR</sequence>
<keyword evidence="4" id="KW-1185">Reference proteome</keyword>
<gene>
    <name evidence="3" type="ORF">SI8410_02002429</name>
</gene>
<organism evidence="3 4">
    <name type="scientific">Spirodela intermedia</name>
    <name type="common">Intermediate duckweed</name>
    <dbReference type="NCBI Taxonomy" id="51605"/>
    <lineage>
        <taxon>Eukaryota</taxon>
        <taxon>Viridiplantae</taxon>
        <taxon>Streptophyta</taxon>
        <taxon>Embryophyta</taxon>
        <taxon>Tracheophyta</taxon>
        <taxon>Spermatophyta</taxon>
        <taxon>Magnoliopsida</taxon>
        <taxon>Liliopsida</taxon>
        <taxon>Araceae</taxon>
        <taxon>Lemnoideae</taxon>
        <taxon>Spirodela</taxon>
    </lineage>
</organism>
<dbReference type="PANTHER" id="PTHR36492">
    <property type="match status" value="1"/>
</dbReference>
<evidence type="ECO:0000313" key="4">
    <source>
        <dbReference type="Proteomes" id="UP000663760"/>
    </source>
</evidence>
<dbReference type="InterPro" id="IPR029052">
    <property type="entry name" value="Metallo-depent_PP-like"/>
</dbReference>
<evidence type="ECO:0000256" key="1">
    <source>
        <dbReference type="SAM" id="MobiDB-lite"/>
    </source>
</evidence>
<dbReference type="Gene3D" id="3.60.21.10">
    <property type="match status" value="1"/>
</dbReference>
<dbReference type="PANTHER" id="PTHR36492:SF2">
    <property type="entry name" value="[ACYL-CARRIER-PROTEIN] PHOSPHODIESTERASE PPTH"/>
    <property type="match status" value="1"/>
</dbReference>
<dbReference type="GO" id="GO:0016787">
    <property type="term" value="F:hydrolase activity"/>
    <property type="evidence" value="ECO:0007669"/>
    <property type="project" value="InterPro"/>
</dbReference>
<protein>
    <recommendedName>
        <fullName evidence="2">Calcineurin-like phosphoesterase domain-containing protein</fullName>
    </recommendedName>
</protein>
<dbReference type="SUPFAM" id="SSF56300">
    <property type="entry name" value="Metallo-dependent phosphatases"/>
    <property type="match status" value="1"/>
</dbReference>
<evidence type="ECO:0000313" key="3">
    <source>
        <dbReference type="EMBL" id="CAA7391040.1"/>
    </source>
</evidence>
<name>A0A7I8K233_SPIIN</name>
<reference evidence="3" key="1">
    <citation type="submission" date="2020-02" db="EMBL/GenBank/DDBJ databases">
        <authorList>
            <person name="Scholz U."/>
            <person name="Mascher M."/>
            <person name="Fiebig A."/>
        </authorList>
    </citation>
    <scope>NUCLEOTIDE SEQUENCE</scope>
</reference>
<dbReference type="AlphaFoldDB" id="A0A7I8K233"/>
<evidence type="ECO:0000259" key="2">
    <source>
        <dbReference type="Pfam" id="PF00149"/>
    </source>
</evidence>
<feature type="region of interest" description="Disordered" evidence="1">
    <location>
        <begin position="1"/>
        <end position="27"/>
    </location>
</feature>
<proteinExistence type="predicted"/>
<dbReference type="EMBL" id="LR746265">
    <property type="protein sequence ID" value="CAA7391040.1"/>
    <property type="molecule type" value="Genomic_DNA"/>
</dbReference>
<dbReference type="InterPro" id="IPR004843">
    <property type="entry name" value="Calcineurin-like_PHP"/>
</dbReference>
<dbReference type="Proteomes" id="UP000663760">
    <property type="component" value="Chromosome 2"/>
</dbReference>
<dbReference type="InterPro" id="IPR052963">
    <property type="entry name" value="Pantetheine_PDE"/>
</dbReference>
<feature type="domain" description="Calcineurin-like phosphoesterase" evidence="2">
    <location>
        <begin position="63"/>
        <end position="252"/>
    </location>
</feature>